<keyword evidence="1" id="KW-0378">Hydrolase</keyword>
<dbReference type="EMBL" id="JANBOI010002838">
    <property type="protein sequence ID" value="KAJ1719646.1"/>
    <property type="molecule type" value="Genomic_DNA"/>
</dbReference>
<comment type="caution">
    <text evidence="1">The sequence shown here is derived from an EMBL/GenBank/DDBJ whole genome shotgun (WGS) entry which is preliminary data.</text>
</comment>
<sequence>LLIAREDLINRFNTNEGYRMFDEVPAVLQYLRRRGIKTGVVSNMDEAGEKVLCHLGIRGYFDFVLKSITAGVEKPNPRIFEMALDALSIPPYDALHVGDSEAMDYNPARQVGMEARIVCRATNSARLVAEHPEKYVACLDDLKQIV</sequence>
<feature type="non-terminal residue" evidence="1">
    <location>
        <position position="1"/>
    </location>
</feature>
<dbReference type="PANTHER" id="PTHR46191">
    <property type="match status" value="1"/>
</dbReference>
<reference evidence="1" key="1">
    <citation type="submission" date="2022-07" db="EMBL/GenBank/DDBJ databases">
        <title>Phylogenomic reconstructions and comparative analyses of Kickxellomycotina fungi.</title>
        <authorList>
            <person name="Reynolds N.K."/>
            <person name="Stajich J.E."/>
            <person name="Barry K."/>
            <person name="Grigoriev I.V."/>
            <person name="Crous P."/>
            <person name="Smith M.E."/>
        </authorList>
    </citation>
    <scope>NUCLEOTIDE SEQUENCE</scope>
    <source>
        <strain evidence="1">BCRC 34381</strain>
    </source>
</reference>
<evidence type="ECO:0000313" key="2">
    <source>
        <dbReference type="Proteomes" id="UP001143981"/>
    </source>
</evidence>
<organism evidence="1 2">
    <name type="scientific">Coemansia biformis</name>
    <dbReference type="NCBI Taxonomy" id="1286918"/>
    <lineage>
        <taxon>Eukaryota</taxon>
        <taxon>Fungi</taxon>
        <taxon>Fungi incertae sedis</taxon>
        <taxon>Zoopagomycota</taxon>
        <taxon>Kickxellomycotina</taxon>
        <taxon>Kickxellomycetes</taxon>
        <taxon>Kickxellales</taxon>
        <taxon>Kickxellaceae</taxon>
        <taxon>Coemansia</taxon>
    </lineage>
</organism>
<dbReference type="Proteomes" id="UP001143981">
    <property type="component" value="Unassembled WGS sequence"/>
</dbReference>
<gene>
    <name evidence="1" type="primary">HDHD3</name>
    <name evidence="1" type="ORF">LPJ61_006272</name>
</gene>
<dbReference type="Gene3D" id="3.40.50.1000">
    <property type="entry name" value="HAD superfamily/HAD-like"/>
    <property type="match status" value="1"/>
</dbReference>
<dbReference type="PANTHER" id="PTHR46191:SF2">
    <property type="entry name" value="HALOACID DEHALOGENASE-LIKE HYDROLASE DOMAIN-CONTAINING PROTEIN 3"/>
    <property type="match status" value="1"/>
</dbReference>
<dbReference type="InterPro" id="IPR036412">
    <property type="entry name" value="HAD-like_sf"/>
</dbReference>
<dbReference type="OrthoDB" id="444127at2759"/>
<proteinExistence type="predicted"/>
<dbReference type="AlphaFoldDB" id="A0A9W7XUL3"/>
<name>A0A9W7XUL3_9FUNG</name>
<evidence type="ECO:0000313" key="1">
    <source>
        <dbReference type="EMBL" id="KAJ1719646.1"/>
    </source>
</evidence>
<dbReference type="InterPro" id="IPR006439">
    <property type="entry name" value="HAD-SF_hydro_IA"/>
</dbReference>
<dbReference type="SUPFAM" id="SSF56784">
    <property type="entry name" value="HAD-like"/>
    <property type="match status" value="1"/>
</dbReference>
<dbReference type="NCBIfam" id="TIGR01549">
    <property type="entry name" value="HAD-SF-IA-v1"/>
    <property type="match status" value="1"/>
</dbReference>
<dbReference type="InterPro" id="IPR023214">
    <property type="entry name" value="HAD_sf"/>
</dbReference>
<keyword evidence="2" id="KW-1185">Reference proteome</keyword>
<dbReference type="PRINTS" id="PR00413">
    <property type="entry name" value="HADHALOGNASE"/>
</dbReference>
<protein>
    <submittedName>
        <fullName evidence="1">Haloacid dehalogenase-like hydrolase domain-containing protein 3</fullName>
    </submittedName>
</protein>
<dbReference type="InterPro" id="IPR051828">
    <property type="entry name" value="HAD-like_hydrolase_domain"/>
</dbReference>
<dbReference type="Pfam" id="PF00702">
    <property type="entry name" value="Hydrolase"/>
    <property type="match status" value="1"/>
</dbReference>
<dbReference type="GO" id="GO:0005634">
    <property type="term" value="C:nucleus"/>
    <property type="evidence" value="ECO:0007669"/>
    <property type="project" value="TreeGrafter"/>
</dbReference>
<accession>A0A9W7XUL3</accession>
<dbReference type="GO" id="GO:0016791">
    <property type="term" value="F:phosphatase activity"/>
    <property type="evidence" value="ECO:0007669"/>
    <property type="project" value="UniProtKB-ARBA"/>
</dbReference>